<evidence type="ECO:0000313" key="7">
    <source>
        <dbReference type="Proteomes" id="UP000273083"/>
    </source>
</evidence>
<proteinExistence type="predicted"/>
<dbReference type="AlphaFoldDB" id="A0A3N1XNP2"/>
<feature type="domain" description="4Fe-4S ferredoxin-type" evidence="5">
    <location>
        <begin position="31"/>
        <end position="61"/>
    </location>
</feature>
<dbReference type="GO" id="GO:0046872">
    <property type="term" value="F:metal ion binding"/>
    <property type="evidence" value="ECO:0007669"/>
    <property type="project" value="UniProtKB-KW"/>
</dbReference>
<comment type="caution">
    <text evidence="6">The sequence shown here is derived from an EMBL/GenBank/DDBJ whole genome shotgun (WGS) entry which is preliminary data.</text>
</comment>
<dbReference type="PANTHER" id="PTHR43687">
    <property type="entry name" value="ADENYLYLSULFATE REDUCTASE, BETA SUBUNIT"/>
    <property type="match status" value="1"/>
</dbReference>
<dbReference type="EMBL" id="RJVG01000005">
    <property type="protein sequence ID" value="ROR28299.1"/>
    <property type="molecule type" value="Genomic_DNA"/>
</dbReference>
<keyword evidence="7" id="KW-1185">Reference proteome</keyword>
<keyword evidence="2" id="KW-0479">Metal-binding</keyword>
<sequence>MSIVFDKGKCVSCKKCLSVCPGSLLKSGTDGKPFIKYEKDCWGCTSCIKECQFGAIALYLGADIGGRGSKLTANIDGDIVHWKIEENNGKVHAIDINRSDSNKY</sequence>
<evidence type="ECO:0000313" key="6">
    <source>
        <dbReference type="EMBL" id="ROR28299.1"/>
    </source>
</evidence>
<evidence type="ECO:0000256" key="1">
    <source>
        <dbReference type="ARBA" id="ARBA00022485"/>
    </source>
</evidence>
<dbReference type="SUPFAM" id="SSF54862">
    <property type="entry name" value="4Fe-4S ferredoxins"/>
    <property type="match status" value="1"/>
</dbReference>
<dbReference type="Pfam" id="PF12838">
    <property type="entry name" value="Fer4_7"/>
    <property type="match status" value="1"/>
</dbReference>
<keyword evidence="3" id="KW-0408">Iron</keyword>
<gene>
    <name evidence="6" type="ORF">EDD66_105240</name>
</gene>
<dbReference type="PROSITE" id="PS00198">
    <property type="entry name" value="4FE4S_FER_1"/>
    <property type="match status" value="1"/>
</dbReference>
<evidence type="ECO:0000259" key="5">
    <source>
        <dbReference type="PROSITE" id="PS51379"/>
    </source>
</evidence>
<dbReference type="PANTHER" id="PTHR43687:SF3">
    <property type="entry name" value="4FE-4S FERREDOXIN-TYPE DOMAIN-CONTAINING PROTEIN"/>
    <property type="match status" value="1"/>
</dbReference>
<accession>A0A3N1XNP2</accession>
<dbReference type="GO" id="GO:0051539">
    <property type="term" value="F:4 iron, 4 sulfur cluster binding"/>
    <property type="evidence" value="ECO:0007669"/>
    <property type="project" value="UniProtKB-KW"/>
</dbReference>
<dbReference type="OrthoDB" id="9807879at2"/>
<protein>
    <submittedName>
        <fullName evidence="6">Dissimilatory adenylylsulfate reductase beta subunit</fullName>
    </submittedName>
</protein>
<keyword evidence="4" id="KW-0411">Iron-sulfur</keyword>
<evidence type="ECO:0000256" key="4">
    <source>
        <dbReference type="ARBA" id="ARBA00023014"/>
    </source>
</evidence>
<dbReference type="InterPro" id="IPR017896">
    <property type="entry name" value="4Fe4S_Fe-S-bd"/>
</dbReference>
<dbReference type="RefSeq" id="WP_123609470.1">
    <property type="nucleotide sequence ID" value="NZ_RJVG01000005.1"/>
</dbReference>
<feature type="domain" description="4Fe-4S ferredoxin-type" evidence="5">
    <location>
        <begin position="1"/>
        <end position="30"/>
    </location>
</feature>
<evidence type="ECO:0000256" key="3">
    <source>
        <dbReference type="ARBA" id="ARBA00023004"/>
    </source>
</evidence>
<keyword evidence="1" id="KW-0004">4Fe-4S</keyword>
<organism evidence="6 7">
    <name type="scientific">Mobilisporobacter senegalensis</name>
    <dbReference type="NCBI Taxonomy" id="1329262"/>
    <lineage>
        <taxon>Bacteria</taxon>
        <taxon>Bacillati</taxon>
        <taxon>Bacillota</taxon>
        <taxon>Clostridia</taxon>
        <taxon>Lachnospirales</taxon>
        <taxon>Lachnospiraceae</taxon>
        <taxon>Mobilisporobacter</taxon>
    </lineage>
</organism>
<reference evidence="6 7" key="1">
    <citation type="submission" date="2018-11" db="EMBL/GenBank/DDBJ databases">
        <title>Genomic Encyclopedia of Type Strains, Phase IV (KMG-IV): sequencing the most valuable type-strain genomes for metagenomic binning, comparative biology and taxonomic classification.</title>
        <authorList>
            <person name="Goeker M."/>
        </authorList>
    </citation>
    <scope>NUCLEOTIDE SEQUENCE [LARGE SCALE GENOMIC DNA]</scope>
    <source>
        <strain evidence="6 7">DSM 26537</strain>
    </source>
</reference>
<dbReference type="Gene3D" id="3.30.70.20">
    <property type="match status" value="1"/>
</dbReference>
<dbReference type="PROSITE" id="PS51379">
    <property type="entry name" value="4FE4S_FER_2"/>
    <property type="match status" value="2"/>
</dbReference>
<evidence type="ECO:0000256" key="2">
    <source>
        <dbReference type="ARBA" id="ARBA00022723"/>
    </source>
</evidence>
<dbReference type="InterPro" id="IPR017900">
    <property type="entry name" value="4Fe4S_Fe_S_CS"/>
</dbReference>
<name>A0A3N1XNP2_9FIRM</name>
<dbReference type="Proteomes" id="UP000273083">
    <property type="component" value="Unassembled WGS sequence"/>
</dbReference>
<dbReference type="InterPro" id="IPR050572">
    <property type="entry name" value="Fe-S_Ferredoxin"/>
</dbReference>